<dbReference type="InterPro" id="IPR057927">
    <property type="entry name" value="RAD24-like_helical"/>
</dbReference>
<keyword evidence="5" id="KW-0067">ATP-binding</keyword>
<keyword evidence="6" id="KW-0539">Nucleus</keyword>
<dbReference type="GO" id="GO:0005634">
    <property type="term" value="C:nucleus"/>
    <property type="evidence" value="ECO:0007669"/>
    <property type="project" value="UniProtKB-SubCell"/>
</dbReference>
<dbReference type="InterPro" id="IPR004582">
    <property type="entry name" value="Checkpoint_prot_Rad17_Rad24"/>
</dbReference>
<comment type="subcellular location">
    <subcellularLocation>
        <location evidence="1">Nucleus</location>
    </subcellularLocation>
</comment>
<evidence type="ECO:0000313" key="11">
    <source>
        <dbReference type="Proteomes" id="UP000838763"/>
    </source>
</evidence>
<keyword evidence="3" id="KW-0547">Nucleotide-binding</keyword>
<feature type="compositionally biased region" description="Acidic residues" evidence="8">
    <location>
        <begin position="540"/>
        <end position="552"/>
    </location>
</feature>
<dbReference type="SUPFAM" id="SSF52540">
    <property type="entry name" value="P-loop containing nucleoside triphosphate hydrolases"/>
    <property type="match status" value="1"/>
</dbReference>
<reference evidence="10" key="1">
    <citation type="submission" date="2022-11" db="EMBL/GenBank/DDBJ databases">
        <authorList>
            <person name="Scott C."/>
            <person name="Bruce N."/>
        </authorList>
    </citation>
    <scope>NUCLEOTIDE SEQUENCE</scope>
</reference>
<dbReference type="Pfam" id="PF03215">
    <property type="entry name" value="Rad17"/>
    <property type="match status" value="1"/>
</dbReference>
<evidence type="ECO:0000313" key="10">
    <source>
        <dbReference type="EMBL" id="CAI4216380.1"/>
    </source>
</evidence>
<evidence type="ECO:0000259" key="9">
    <source>
        <dbReference type="Pfam" id="PF25812"/>
    </source>
</evidence>
<dbReference type="GO" id="GO:0003689">
    <property type="term" value="F:DNA clamp loader activity"/>
    <property type="evidence" value="ECO:0007669"/>
    <property type="project" value="TreeGrafter"/>
</dbReference>
<evidence type="ECO:0000256" key="3">
    <source>
        <dbReference type="ARBA" id="ARBA00022741"/>
    </source>
</evidence>
<evidence type="ECO:0000256" key="8">
    <source>
        <dbReference type="SAM" id="MobiDB-lite"/>
    </source>
</evidence>
<dbReference type="GO" id="GO:0000077">
    <property type="term" value="P:DNA damage checkpoint signaling"/>
    <property type="evidence" value="ECO:0007669"/>
    <property type="project" value="TreeGrafter"/>
</dbReference>
<dbReference type="GO" id="GO:0006281">
    <property type="term" value="P:DNA repair"/>
    <property type="evidence" value="ECO:0007669"/>
    <property type="project" value="InterPro"/>
</dbReference>
<organism evidence="10 11">
    <name type="scientific">Parascedosporium putredinis</name>
    <dbReference type="NCBI Taxonomy" id="1442378"/>
    <lineage>
        <taxon>Eukaryota</taxon>
        <taxon>Fungi</taxon>
        <taxon>Dikarya</taxon>
        <taxon>Ascomycota</taxon>
        <taxon>Pezizomycotina</taxon>
        <taxon>Sordariomycetes</taxon>
        <taxon>Hypocreomycetidae</taxon>
        <taxon>Microascales</taxon>
        <taxon>Microascaceae</taxon>
        <taxon>Parascedosporium</taxon>
    </lineage>
</organism>
<feature type="domain" description="Checkpoint protein RAD24-like helical bundle" evidence="9">
    <location>
        <begin position="273"/>
        <end position="345"/>
    </location>
</feature>
<feature type="compositionally biased region" description="Basic and acidic residues" evidence="8">
    <location>
        <begin position="563"/>
        <end position="582"/>
    </location>
</feature>
<dbReference type="PANTHER" id="PTHR12172">
    <property type="entry name" value="CELL CYCLE CHECKPOINT PROTEIN RAD17"/>
    <property type="match status" value="1"/>
</dbReference>
<dbReference type="GO" id="GO:0033314">
    <property type="term" value="P:mitotic DNA replication checkpoint signaling"/>
    <property type="evidence" value="ECO:0007669"/>
    <property type="project" value="TreeGrafter"/>
</dbReference>
<gene>
    <name evidence="10" type="ORF">PPNO1_LOCUS6035</name>
</gene>
<evidence type="ECO:0000256" key="4">
    <source>
        <dbReference type="ARBA" id="ARBA00022763"/>
    </source>
</evidence>
<name>A0A9P1H6T2_9PEZI</name>
<dbReference type="OrthoDB" id="10265971at2759"/>
<accession>A0A9P1H6T2</accession>
<dbReference type="Pfam" id="PF25812">
    <property type="entry name" value="RAD24_helical"/>
    <property type="match status" value="1"/>
</dbReference>
<dbReference type="GO" id="GO:0005524">
    <property type="term" value="F:ATP binding"/>
    <property type="evidence" value="ECO:0007669"/>
    <property type="project" value="UniProtKB-KW"/>
</dbReference>
<keyword evidence="11" id="KW-1185">Reference proteome</keyword>
<proteinExistence type="inferred from homology"/>
<evidence type="ECO:0000256" key="5">
    <source>
        <dbReference type="ARBA" id="ARBA00022840"/>
    </source>
</evidence>
<dbReference type="Gene3D" id="3.40.50.300">
    <property type="entry name" value="P-loop containing nucleotide triphosphate hydrolases"/>
    <property type="match status" value="1"/>
</dbReference>
<dbReference type="PANTHER" id="PTHR12172:SF0">
    <property type="entry name" value="CELL CYCLE CHECKPOINT PROTEIN RAD17"/>
    <property type="match status" value="1"/>
</dbReference>
<keyword evidence="7" id="KW-0131">Cell cycle</keyword>
<sequence>MFVRPPKPARLRGADDDLRPWSERFRPLTLDELAVHKKKVADVRRWIEGVLSGQLRQRILLLKGAAGTGKTTTVNLLAEDLGCELLEWKSPLGSFVPGMQSPSAQFEAFLGLGGKFGGLELEAAGPENQAPATHPSYTGCFETLLTTTSSSADSFTAHRLLGPEIMRHPGTGLIEFNAIAPSLLSKALELVVLKEARKSGRRRTPGPEVLKRLGDIGDIRSAISSLEFLCLKGDQDADWGAKISFTKPKRGAKSGIVLTRGESESLEQITQREASLGIFHAVGKVVYNKRDEPLASSQVEALPSFLRHHARPKRSQVAVDSLIDEIGSDTATFISALHENYALSSISFVHPGIPFGGRGAFGIFGRDTGSHIVRQDEMAFQVAVRGMLFALPHPVKRIASGAGRSQDSFKMFYPTSLKLWRAKEEMEGLVDCWSTKLLNGEDHQLQKSRSLTDGASLFLRAARNHHQLPTKEKADHQNSKGPGNEAAAPLLSLGSAARCELLLERLPYMALIGRARRKTTLAQRDLEKIVSFRGIGTAPEDESLVDDVEEGDGATGETWATDRPTEDASPKRRPRPEFGCEV</sequence>
<evidence type="ECO:0000256" key="7">
    <source>
        <dbReference type="ARBA" id="ARBA00023306"/>
    </source>
</evidence>
<dbReference type="InterPro" id="IPR027417">
    <property type="entry name" value="P-loop_NTPase"/>
</dbReference>
<evidence type="ECO:0000256" key="2">
    <source>
        <dbReference type="ARBA" id="ARBA00006168"/>
    </source>
</evidence>
<dbReference type="EMBL" id="CALLCH030000015">
    <property type="protein sequence ID" value="CAI4216380.1"/>
    <property type="molecule type" value="Genomic_DNA"/>
</dbReference>
<evidence type="ECO:0000256" key="1">
    <source>
        <dbReference type="ARBA" id="ARBA00004123"/>
    </source>
</evidence>
<comment type="similarity">
    <text evidence="2">Belongs to the rad17/RAD24 family.</text>
</comment>
<feature type="compositionally biased region" description="Basic and acidic residues" evidence="8">
    <location>
        <begin position="469"/>
        <end position="478"/>
    </location>
</feature>
<protein>
    <recommendedName>
        <fullName evidence="9">Checkpoint protein RAD24-like helical bundle domain-containing protein</fullName>
    </recommendedName>
</protein>
<dbReference type="Proteomes" id="UP000838763">
    <property type="component" value="Unassembled WGS sequence"/>
</dbReference>
<feature type="region of interest" description="Disordered" evidence="8">
    <location>
        <begin position="466"/>
        <end position="487"/>
    </location>
</feature>
<keyword evidence="4" id="KW-0227">DNA damage</keyword>
<feature type="region of interest" description="Disordered" evidence="8">
    <location>
        <begin position="540"/>
        <end position="582"/>
    </location>
</feature>
<dbReference type="AlphaFoldDB" id="A0A9P1H6T2"/>
<comment type="caution">
    <text evidence="10">The sequence shown here is derived from an EMBL/GenBank/DDBJ whole genome shotgun (WGS) entry which is preliminary data.</text>
</comment>
<evidence type="ECO:0000256" key="6">
    <source>
        <dbReference type="ARBA" id="ARBA00023242"/>
    </source>
</evidence>
<dbReference type="GO" id="GO:0003682">
    <property type="term" value="F:chromatin binding"/>
    <property type="evidence" value="ECO:0007669"/>
    <property type="project" value="TreeGrafter"/>
</dbReference>